<evidence type="ECO:0000256" key="2">
    <source>
        <dbReference type="SAM" id="Phobius"/>
    </source>
</evidence>
<feature type="domain" description="CBS" evidence="3">
    <location>
        <begin position="247"/>
        <end position="307"/>
    </location>
</feature>
<keyword evidence="5" id="KW-1185">Reference proteome</keyword>
<protein>
    <submittedName>
        <fullName evidence="4">CBS domain-containing membrane protein</fullName>
    </submittedName>
</protein>
<organism evidence="4 5">
    <name type="scientific">Thiohalomonas denitrificans</name>
    <dbReference type="NCBI Taxonomy" id="415747"/>
    <lineage>
        <taxon>Bacteria</taxon>
        <taxon>Pseudomonadati</taxon>
        <taxon>Pseudomonadota</taxon>
        <taxon>Gammaproteobacteria</taxon>
        <taxon>Thiohalomonadales</taxon>
        <taxon>Thiohalomonadaceae</taxon>
        <taxon>Thiohalomonas</taxon>
    </lineage>
</organism>
<dbReference type="InterPro" id="IPR058581">
    <property type="entry name" value="TM_HPP"/>
</dbReference>
<dbReference type="SMART" id="SM00116">
    <property type="entry name" value="CBS"/>
    <property type="match status" value="2"/>
</dbReference>
<feature type="transmembrane region" description="Helical" evidence="2">
    <location>
        <begin position="77"/>
        <end position="97"/>
    </location>
</feature>
<dbReference type="PANTHER" id="PTHR33741">
    <property type="entry name" value="TRANSMEMBRANE PROTEIN DDB_G0269096-RELATED"/>
    <property type="match status" value="1"/>
</dbReference>
<dbReference type="EMBL" id="FMWD01000004">
    <property type="protein sequence ID" value="SCZ58224.1"/>
    <property type="molecule type" value="Genomic_DNA"/>
</dbReference>
<proteinExistence type="predicted"/>
<keyword evidence="1" id="KW-0129">CBS domain</keyword>
<dbReference type="InterPro" id="IPR046342">
    <property type="entry name" value="CBS_dom_sf"/>
</dbReference>
<evidence type="ECO:0000313" key="4">
    <source>
        <dbReference type="EMBL" id="SCZ58224.1"/>
    </source>
</evidence>
<name>A0A1G5Q8P4_9GAMM</name>
<dbReference type="InterPro" id="IPR007065">
    <property type="entry name" value="HPP"/>
</dbReference>
<evidence type="ECO:0000256" key="1">
    <source>
        <dbReference type="PROSITE-ProRule" id="PRU00703"/>
    </source>
</evidence>
<gene>
    <name evidence="4" type="ORF">SAMN03097708_01639</name>
</gene>
<dbReference type="Gene3D" id="3.10.580.10">
    <property type="entry name" value="CBS-domain"/>
    <property type="match status" value="1"/>
</dbReference>
<keyword evidence="2" id="KW-0472">Membrane</keyword>
<accession>A0A1G5Q8P4</accession>
<reference evidence="4 5" key="1">
    <citation type="submission" date="2016-10" db="EMBL/GenBank/DDBJ databases">
        <authorList>
            <person name="de Groot N.N."/>
        </authorList>
    </citation>
    <scope>NUCLEOTIDE SEQUENCE [LARGE SCALE GENOMIC DNA]</scope>
    <source>
        <strain evidence="4 5">HLD2</strain>
    </source>
</reference>
<dbReference type="STRING" id="415747.SAMN03097708_01639"/>
<sequence length="410" mass="44447">MLSLPRRLLRHLAPEPVQVSGNEIVRSTFAAFIGMLAVTGFSSFMLPASALPVVAASMGASAVLTFALPSSPLSQPWPLVGSHIISASIGVAACLWISEPVLAAAVAVSLSILVMFLTHTLHPPGGAAALLPVVLGDSVREAGFAFVVAPVAVNVFVLLAVGMAINILVFGRRYPAKPYEPENLIHDSDDPPSLDRIGITHGDLHQALVDLDIYLDVSEEDLNRIYRMAGAQAYRRRMGEITCQDIMSRDLVTLRLDTDVEEAWSLLRHHKLKALPVIDEARHVIGILTLVDVLKPVDLKTYRGFDEKLITFIRRALPVSSKGPRSVGDIMVRPVLTVDSDMHITEVVPLLSDAGYHNLPVVDRDYRLVGMITQSDLIAALYNGSLQTQGETDAALQKVFTTPLRSPVNI</sequence>
<dbReference type="Pfam" id="PF04982">
    <property type="entry name" value="TM_HPP"/>
    <property type="match status" value="1"/>
</dbReference>
<dbReference type="OrthoDB" id="9811720at2"/>
<dbReference type="AlphaFoldDB" id="A0A1G5Q8P4"/>
<dbReference type="PANTHER" id="PTHR33741:SF5">
    <property type="entry name" value="TRANSMEMBRANE PROTEIN DDB_G0269096-RELATED"/>
    <property type="match status" value="1"/>
</dbReference>
<dbReference type="Proteomes" id="UP000199648">
    <property type="component" value="Unassembled WGS sequence"/>
</dbReference>
<dbReference type="RefSeq" id="WP_092995167.1">
    <property type="nucleotide sequence ID" value="NZ_FMWD01000004.1"/>
</dbReference>
<dbReference type="PROSITE" id="PS51371">
    <property type="entry name" value="CBS"/>
    <property type="match status" value="2"/>
</dbReference>
<keyword evidence="2" id="KW-1133">Transmembrane helix</keyword>
<dbReference type="Pfam" id="PF00571">
    <property type="entry name" value="CBS"/>
    <property type="match status" value="2"/>
</dbReference>
<feature type="transmembrane region" description="Helical" evidence="2">
    <location>
        <begin position="102"/>
        <end position="122"/>
    </location>
</feature>
<feature type="transmembrane region" description="Helical" evidence="2">
    <location>
        <begin position="24"/>
        <end position="46"/>
    </location>
</feature>
<keyword evidence="2" id="KW-0812">Transmembrane</keyword>
<dbReference type="InterPro" id="IPR000644">
    <property type="entry name" value="CBS_dom"/>
</dbReference>
<dbReference type="SUPFAM" id="SSF54631">
    <property type="entry name" value="CBS-domain pair"/>
    <property type="match status" value="1"/>
</dbReference>
<dbReference type="CDD" id="cd04600">
    <property type="entry name" value="CBS_pair_HPP_assoc"/>
    <property type="match status" value="1"/>
</dbReference>
<evidence type="ECO:0000313" key="5">
    <source>
        <dbReference type="Proteomes" id="UP000199648"/>
    </source>
</evidence>
<evidence type="ECO:0000259" key="3">
    <source>
        <dbReference type="PROSITE" id="PS51371"/>
    </source>
</evidence>
<feature type="transmembrane region" description="Helical" evidence="2">
    <location>
        <begin position="142"/>
        <end position="169"/>
    </location>
</feature>
<feature type="domain" description="CBS" evidence="3">
    <location>
        <begin position="331"/>
        <end position="388"/>
    </location>
</feature>